<evidence type="ECO:0000313" key="9">
    <source>
        <dbReference type="Proteomes" id="UP000010384"/>
    </source>
</evidence>
<accession>K9TY98</accession>
<dbReference type="InterPro" id="IPR037523">
    <property type="entry name" value="VOC_core"/>
</dbReference>
<keyword evidence="4 5" id="KW-0408">Iron</keyword>
<keyword evidence="3" id="KW-0677">Repeat</keyword>
<comment type="cofactor">
    <cofactor evidence="5">
        <name>Fe cation</name>
        <dbReference type="ChEBI" id="CHEBI:24875"/>
    </cofactor>
    <text evidence="5">Binds 1 Fe cation per subunit.</text>
</comment>
<dbReference type="STRING" id="251229.Chro_1460"/>
<dbReference type="GO" id="GO:0046872">
    <property type="term" value="F:metal ion binding"/>
    <property type="evidence" value="ECO:0007669"/>
    <property type="project" value="UniProtKB-KW"/>
</dbReference>
<dbReference type="OrthoDB" id="9780241at2"/>
<gene>
    <name evidence="8" type="ORF">Chro_1460</name>
</gene>
<dbReference type="EMBL" id="CP003597">
    <property type="protein sequence ID" value="AFY86984.1"/>
    <property type="molecule type" value="Genomic_DNA"/>
</dbReference>
<dbReference type="HOGENOM" id="CLU_034004_1_1_3"/>
<keyword evidence="8" id="KW-0560">Oxidoreductase</keyword>
<dbReference type="AlphaFoldDB" id="K9TY98"/>
<evidence type="ECO:0000256" key="3">
    <source>
        <dbReference type="ARBA" id="ARBA00022737"/>
    </source>
</evidence>
<name>K9TY98_CHRTP</name>
<dbReference type="GO" id="GO:0006572">
    <property type="term" value="P:L-tyrosine catabolic process"/>
    <property type="evidence" value="ECO:0007669"/>
    <property type="project" value="TreeGrafter"/>
</dbReference>
<dbReference type="Proteomes" id="UP000010384">
    <property type="component" value="Chromosome"/>
</dbReference>
<proteinExistence type="inferred from homology"/>
<sequence>MKIDRIHFYVEDAKAWRDWFVSKLGFQTVASYSRDRYTDTEVVKSGFVCFALSSPRSHFSPVWQFLRHHPPGVADVAFVVEDLEAIVQRAIAHGAKVLHPPQLQQGYKWSKISAWGSLAHTLIERRQETGDRRQEKTRKQKRAEETEGEKITNHQLPTTHYPLPITNATQHALPSIMGIDHIVLNVAAGDLETAVAWYKEILDFRSQQAFTIQTDRSALHSQVMVSSNSCVQFPINQPASPNSQIQEFLDCNQGAGIQHIALKTSNIIEAIAQFRNNGVSFLSVPPTYYTQLKQRLGLPISFPISVDELQAIAQQQILVDWQDSHPDALLLQTFTQPIFTQPTFFFEIIERRSQATGFGEGNFRALFEAIEREQMKRGSLQVRESGIGSWGDKGDKEDKGDKGDKGDNLPNSQ</sequence>
<dbReference type="Pfam" id="PF00903">
    <property type="entry name" value="Glyoxalase"/>
    <property type="match status" value="1"/>
</dbReference>
<dbReference type="InterPro" id="IPR029068">
    <property type="entry name" value="Glyas_Bleomycin-R_OHBP_Dase"/>
</dbReference>
<feature type="region of interest" description="Disordered" evidence="6">
    <location>
        <begin position="126"/>
        <end position="160"/>
    </location>
</feature>
<dbReference type="GO" id="GO:0003868">
    <property type="term" value="F:4-hydroxyphenylpyruvate dioxygenase activity"/>
    <property type="evidence" value="ECO:0007669"/>
    <property type="project" value="UniProtKB-EC"/>
</dbReference>
<feature type="domain" description="VOC" evidence="7">
    <location>
        <begin position="178"/>
        <end position="336"/>
    </location>
</feature>
<evidence type="ECO:0000256" key="6">
    <source>
        <dbReference type="SAM" id="MobiDB-lite"/>
    </source>
</evidence>
<keyword evidence="9" id="KW-1185">Reference proteome</keyword>
<evidence type="ECO:0000256" key="4">
    <source>
        <dbReference type="ARBA" id="ARBA00023004"/>
    </source>
</evidence>
<dbReference type="InterPro" id="IPR005956">
    <property type="entry name" value="4OHPhenylPyrv_dOase"/>
</dbReference>
<dbReference type="eggNOG" id="COG3185">
    <property type="taxonomic scope" value="Bacteria"/>
</dbReference>
<feature type="compositionally biased region" description="Basic and acidic residues" evidence="6">
    <location>
        <begin position="142"/>
        <end position="152"/>
    </location>
</feature>
<feature type="binding site" evidence="5">
    <location>
        <position position="347"/>
    </location>
    <ligand>
        <name>Fe cation</name>
        <dbReference type="ChEBI" id="CHEBI:24875"/>
    </ligand>
</feature>
<evidence type="ECO:0000256" key="2">
    <source>
        <dbReference type="ARBA" id="ARBA00022723"/>
    </source>
</evidence>
<feature type="domain" description="VOC" evidence="7">
    <location>
        <begin position="2"/>
        <end position="128"/>
    </location>
</feature>
<feature type="region of interest" description="Disordered" evidence="6">
    <location>
        <begin position="376"/>
        <end position="413"/>
    </location>
</feature>
<organism evidence="8 9">
    <name type="scientific">Chroococcidiopsis thermalis (strain PCC 7203)</name>
    <dbReference type="NCBI Taxonomy" id="251229"/>
    <lineage>
        <taxon>Bacteria</taxon>
        <taxon>Bacillati</taxon>
        <taxon>Cyanobacteriota</taxon>
        <taxon>Cyanophyceae</taxon>
        <taxon>Chroococcidiopsidales</taxon>
        <taxon>Chroococcidiopsidaceae</taxon>
        <taxon>Chroococcidiopsis</taxon>
    </lineage>
</organism>
<dbReference type="InterPro" id="IPR004360">
    <property type="entry name" value="Glyas_Fos-R_dOase_dom"/>
</dbReference>
<dbReference type="PANTHER" id="PTHR11959">
    <property type="entry name" value="4-HYDROXYPHENYLPYRUVATE DIOXYGENASE"/>
    <property type="match status" value="1"/>
</dbReference>
<dbReference type="KEGG" id="cthe:Chro_1460"/>
<dbReference type="CDD" id="cd08342">
    <property type="entry name" value="HPPD_N_like"/>
    <property type="match status" value="1"/>
</dbReference>
<dbReference type="Pfam" id="PF14696">
    <property type="entry name" value="Glyoxalase_5"/>
    <property type="match status" value="1"/>
</dbReference>
<reference evidence="8 9" key="1">
    <citation type="submission" date="2012-06" db="EMBL/GenBank/DDBJ databases">
        <title>Finished chromosome of genome of Chroococcidiopsis thermalis PCC 7203.</title>
        <authorList>
            <consortium name="US DOE Joint Genome Institute"/>
            <person name="Gugger M."/>
            <person name="Coursin T."/>
            <person name="Rippka R."/>
            <person name="Tandeau De Marsac N."/>
            <person name="Huntemann M."/>
            <person name="Wei C.-L."/>
            <person name="Han J."/>
            <person name="Detter J.C."/>
            <person name="Han C."/>
            <person name="Tapia R."/>
            <person name="Davenport K."/>
            <person name="Daligault H."/>
            <person name="Erkkila T."/>
            <person name="Gu W."/>
            <person name="Munk A.C.C."/>
            <person name="Teshima H."/>
            <person name="Xu Y."/>
            <person name="Chain P."/>
            <person name="Chen A."/>
            <person name="Krypides N."/>
            <person name="Mavromatis K."/>
            <person name="Markowitz V."/>
            <person name="Szeto E."/>
            <person name="Ivanova N."/>
            <person name="Mikhailova N."/>
            <person name="Ovchinnikova G."/>
            <person name="Pagani I."/>
            <person name="Pati A."/>
            <person name="Goodwin L."/>
            <person name="Peters L."/>
            <person name="Pitluck S."/>
            <person name="Woyke T."/>
            <person name="Kerfeld C."/>
        </authorList>
    </citation>
    <scope>NUCLEOTIDE SEQUENCE [LARGE SCALE GENOMIC DNA]</scope>
    <source>
        <strain evidence="8 9">PCC 7203</strain>
    </source>
</reference>
<dbReference type="PANTHER" id="PTHR11959:SF1">
    <property type="entry name" value="4-HYDROXYPHENYLPYRUVATE DIOXYGENASE"/>
    <property type="match status" value="1"/>
</dbReference>
<dbReference type="SUPFAM" id="SSF54593">
    <property type="entry name" value="Glyoxalase/Bleomycin resistance protein/Dihydroxybiphenyl dioxygenase"/>
    <property type="match status" value="1"/>
</dbReference>
<dbReference type="PROSITE" id="PS51819">
    <property type="entry name" value="VOC"/>
    <property type="match status" value="2"/>
</dbReference>
<dbReference type="NCBIfam" id="TIGR01263">
    <property type="entry name" value="4HPPD"/>
    <property type="match status" value="1"/>
</dbReference>
<comment type="similarity">
    <text evidence="1">Belongs to the 4HPPD family.</text>
</comment>
<feature type="binding site" evidence="5">
    <location>
        <position position="259"/>
    </location>
    <ligand>
        <name>Fe cation</name>
        <dbReference type="ChEBI" id="CHEBI:24875"/>
    </ligand>
</feature>
<dbReference type="PIRSF" id="PIRSF009283">
    <property type="entry name" value="HPP_dOase"/>
    <property type="match status" value="1"/>
</dbReference>
<keyword evidence="2 5" id="KW-0479">Metal-binding</keyword>
<evidence type="ECO:0000256" key="5">
    <source>
        <dbReference type="PIRSR" id="PIRSR009283-1"/>
    </source>
</evidence>
<dbReference type="PATRIC" id="fig|251229.3.peg.1714"/>
<dbReference type="InterPro" id="IPR041735">
    <property type="entry name" value="4OHPhenylPyrv_dOase_C"/>
</dbReference>
<dbReference type="RefSeq" id="WP_015153532.1">
    <property type="nucleotide sequence ID" value="NC_019695.1"/>
</dbReference>
<dbReference type="CDD" id="cd07250">
    <property type="entry name" value="HPPD_C_like"/>
    <property type="match status" value="1"/>
</dbReference>
<keyword evidence="8" id="KW-0670">Pyruvate</keyword>
<keyword evidence="8" id="KW-0223">Dioxygenase</keyword>
<dbReference type="EC" id="1.13.11.27" evidence="8"/>
<dbReference type="Gene3D" id="3.10.180.10">
    <property type="entry name" value="2,3-Dihydroxybiphenyl 1,2-Dioxygenase, domain 1"/>
    <property type="match status" value="2"/>
</dbReference>
<dbReference type="InParanoid" id="K9TY98"/>
<evidence type="ECO:0000256" key="1">
    <source>
        <dbReference type="ARBA" id="ARBA00005877"/>
    </source>
</evidence>
<evidence type="ECO:0000259" key="7">
    <source>
        <dbReference type="PROSITE" id="PS51819"/>
    </source>
</evidence>
<dbReference type="InterPro" id="IPR041736">
    <property type="entry name" value="4OHPhenylPyrv_dOase_N"/>
</dbReference>
<protein>
    <submittedName>
        <fullName evidence="8">4-hydroxyphenylpyruvate dioxygenase</fullName>
        <ecNumber evidence="8">1.13.11.27</ecNumber>
    </submittedName>
</protein>
<evidence type="ECO:0000313" key="8">
    <source>
        <dbReference type="EMBL" id="AFY86984.1"/>
    </source>
</evidence>
<feature type="binding site" evidence="5">
    <location>
        <position position="181"/>
    </location>
    <ligand>
        <name>Fe cation</name>
        <dbReference type="ChEBI" id="CHEBI:24875"/>
    </ligand>
</feature>
<feature type="compositionally biased region" description="Basic and acidic residues" evidence="6">
    <location>
        <begin position="392"/>
        <end position="407"/>
    </location>
</feature>